<name>A0A3M7TSH0_9BACI</name>
<feature type="domain" description="Nudix hydrolase" evidence="1">
    <location>
        <begin position="26"/>
        <end position="133"/>
    </location>
</feature>
<organism evidence="2 3">
    <name type="scientific">Alteribacter keqinensis</name>
    <dbReference type="NCBI Taxonomy" id="2483800"/>
    <lineage>
        <taxon>Bacteria</taxon>
        <taxon>Bacillati</taxon>
        <taxon>Bacillota</taxon>
        <taxon>Bacilli</taxon>
        <taxon>Bacillales</taxon>
        <taxon>Bacillaceae</taxon>
        <taxon>Alteribacter</taxon>
    </lineage>
</organism>
<keyword evidence="3" id="KW-1185">Reference proteome</keyword>
<dbReference type="InterPro" id="IPR000086">
    <property type="entry name" value="NUDIX_hydrolase_dom"/>
</dbReference>
<evidence type="ECO:0000259" key="1">
    <source>
        <dbReference type="PROSITE" id="PS51462"/>
    </source>
</evidence>
<gene>
    <name evidence="2" type="ORF">EBO34_00885</name>
</gene>
<protein>
    <submittedName>
        <fullName evidence="2">NUDIX domain-containing protein</fullName>
    </submittedName>
</protein>
<proteinExistence type="predicted"/>
<accession>A0A3M7TSH0</accession>
<dbReference type="InterPro" id="IPR015797">
    <property type="entry name" value="NUDIX_hydrolase-like_dom_sf"/>
</dbReference>
<sequence length="133" mass="15335">MNNQIHVNWDGHEVNLTWLPMKLNIDYNKVTSVRGICFSQEKILLVNVKDRCFNIPGGHIEKGETPEEAFQREVHEEGYVKGVIQYIGAIEVSHENNPLFIPDGKYHHEMSRLQVPWHLIIGDEVNEGDRGFS</sequence>
<dbReference type="RefSeq" id="WP_122896085.1">
    <property type="nucleotide sequence ID" value="NZ_RHIB01000001.1"/>
</dbReference>
<dbReference type="EMBL" id="RHIB01000001">
    <property type="protein sequence ID" value="RNA68560.1"/>
    <property type="molecule type" value="Genomic_DNA"/>
</dbReference>
<reference evidence="2 3" key="1">
    <citation type="submission" date="2018-10" db="EMBL/GenBank/DDBJ databases">
        <title>Bacillus Keqinensis sp. nov., a moderately halophilic bacterium isolated from a saline-alkaline lake.</title>
        <authorList>
            <person name="Wang H."/>
        </authorList>
    </citation>
    <scope>NUCLEOTIDE SEQUENCE [LARGE SCALE GENOMIC DNA]</scope>
    <source>
        <strain evidence="2 3">KQ-3</strain>
    </source>
</reference>
<evidence type="ECO:0000313" key="2">
    <source>
        <dbReference type="EMBL" id="RNA68560.1"/>
    </source>
</evidence>
<dbReference type="SUPFAM" id="SSF55811">
    <property type="entry name" value="Nudix"/>
    <property type="match status" value="1"/>
</dbReference>
<dbReference type="Gene3D" id="3.90.79.10">
    <property type="entry name" value="Nucleoside Triphosphate Pyrophosphohydrolase"/>
    <property type="match status" value="1"/>
</dbReference>
<dbReference type="AlphaFoldDB" id="A0A3M7TSH0"/>
<dbReference type="Pfam" id="PF00293">
    <property type="entry name" value="NUDIX"/>
    <property type="match status" value="1"/>
</dbReference>
<dbReference type="Proteomes" id="UP000278746">
    <property type="component" value="Unassembled WGS sequence"/>
</dbReference>
<evidence type="ECO:0000313" key="3">
    <source>
        <dbReference type="Proteomes" id="UP000278746"/>
    </source>
</evidence>
<dbReference type="PROSITE" id="PS51462">
    <property type="entry name" value="NUDIX"/>
    <property type="match status" value="1"/>
</dbReference>
<dbReference type="CDD" id="cd02883">
    <property type="entry name" value="NUDIX_Hydrolase"/>
    <property type="match status" value="1"/>
</dbReference>
<dbReference type="OrthoDB" id="9804442at2"/>
<comment type="caution">
    <text evidence="2">The sequence shown here is derived from an EMBL/GenBank/DDBJ whole genome shotgun (WGS) entry which is preliminary data.</text>
</comment>